<evidence type="ECO:0000256" key="2">
    <source>
        <dbReference type="SAM" id="Phobius"/>
    </source>
</evidence>
<dbReference type="OrthoDB" id="9805504at2"/>
<dbReference type="EMBL" id="PGGO01000008">
    <property type="protein sequence ID" value="PSH68536.1"/>
    <property type="molecule type" value="Genomic_DNA"/>
</dbReference>
<evidence type="ECO:0000313" key="3">
    <source>
        <dbReference type="EMBL" id="PSH68536.1"/>
    </source>
</evidence>
<feature type="region of interest" description="Disordered" evidence="1">
    <location>
        <begin position="1"/>
        <end position="34"/>
    </location>
</feature>
<sequence>MGQIIGFDPRKRRKWKTGRNAPAQPRPYVRKRPAPRQRISIPGIAIVAAMLFFAISEHFSPFPGCNIKGNISIPSGERIYHVPGQKFYSQTKITFLKGERWFCSEEAAREAGWRKAYR</sequence>
<reference evidence="4" key="1">
    <citation type="submission" date="2017-11" db="EMBL/GenBank/DDBJ databases">
        <authorList>
            <person name="Kuznetsova I."/>
            <person name="Sazanova A."/>
            <person name="Chirak E."/>
            <person name="Safronova V."/>
            <person name="Willems A."/>
        </authorList>
    </citation>
    <scope>NUCLEOTIDE SEQUENCE [LARGE SCALE GENOMIC DNA]</scope>
    <source>
        <strain evidence="4">STM 196</strain>
    </source>
</reference>
<keyword evidence="4" id="KW-1185">Reference proteome</keyword>
<feature type="transmembrane region" description="Helical" evidence="2">
    <location>
        <begin position="39"/>
        <end position="56"/>
    </location>
</feature>
<organism evidence="3 4">
    <name type="scientific">Phyllobacterium brassicacearum</name>
    <dbReference type="NCBI Taxonomy" id="314235"/>
    <lineage>
        <taxon>Bacteria</taxon>
        <taxon>Pseudomonadati</taxon>
        <taxon>Pseudomonadota</taxon>
        <taxon>Alphaproteobacteria</taxon>
        <taxon>Hyphomicrobiales</taxon>
        <taxon>Phyllobacteriaceae</taxon>
        <taxon>Phyllobacterium</taxon>
    </lineage>
</organism>
<evidence type="ECO:0008006" key="5">
    <source>
        <dbReference type="Google" id="ProtNLM"/>
    </source>
</evidence>
<dbReference type="Proteomes" id="UP000241444">
    <property type="component" value="Unassembled WGS sequence"/>
</dbReference>
<evidence type="ECO:0000313" key="4">
    <source>
        <dbReference type="Proteomes" id="UP000241444"/>
    </source>
</evidence>
<proteinExistence type="predicted"/>
<name>A0A2P7BQ09_9HYPH</name>
<gene>
    <name evidence="3" type="ORF">CU102_12280</name>
</gene>
<keyword evidence="2" id="KW-0812">Transmembrane</keyword>
<accession>A0A2P7BQ09</accession>
<dbReference type="AlphaFoldDB" id="A0A2P7BQ09"/>
<comment type="caution">
    <text evidence="3">The sequence shown here is derived from an EMBL/GenBank/DDBJ whole genome shotgun (WGS) entry which is preliminary data.</text>
</comment>
<keyword evidence="2" id="KW-1133">Transmembrane helix</keyword>
<evidence type="ECO:0000256" key="1">
    <source>
        <dbReference type="SAM" id="MobiDB-lite"/>
    </source>
</evidence>
<keyword evidence="2" id="KW-0472">Membrane</keyword>
<protein>
    <recommendedName>
        <fullName evidence="5">Succinoglycan biosynthesis protein exoi</fullName>
    </recommendedName>
</protein>